<proteinExistence type="predicted"/>
<sequence>MSAWHQALDAAGIREPGLREDYTRQRELAARFRRSACLAARMLLPRPLFPHVVAATAFMHHSDNVLDSGPQDGRAAAYAQWEKLVREGLAGGDARHPVIRPLLHTITAYPQLRTQVEDYLLTARADLDFAGFVTEADHQAYIDQYSLPAFMLVACLLAPEGDATDFRAGCRRYIDASQRLDFVNDLAEDLADGRLTIPRETLDRFGVTREDLEQARDLPGTRQLIAYVLGRARDTLAASRPLVDLVPPSGRPLVRALIAFDELTLTAAASKGAGLLKGSARPSVPGAGRVLLREYVQARRLRHDLGRREASTTRR</sequence>
<dbReference type="EMBL" id="BNDY01000002">
    <property type="protein sequence ID" value="GHI36665.1"/>
    <property type="molecule type" value="Genomic_DNA"/>
</dbReference>
<accession>A0ABQ3QHD5</accession>
<dbReference type="PANTHER" id="PTHR31480">
    <property type="entry name" value="BIFUNCTIONAL LYCOPENE CYCLASE/PHYTOENE SYNTHASE"/>
    <property type="match status" value="1"/>
</dbReference>
<organism evidence="1 2">
    <name type="scientific">Streptomyces violascens</name>
    <dbReference type="NCBI Taxonomy" id="67381"/>
    <lineage>
        <taxon>Bacteria</taxon>
        <taxon>Bacillati</taxon>
        <taxon>Actinomycetota</taxon>
        <taxon>Actinomycetes</taxon>
        <taxon>Kitasatosporales</taxon>
        <taxon>Streptomycetaceae</taxon>
        <taxon>Streptomyces</taxon>
    </lineage>
</organism>
<dbReference type="Proteomes" id="UP001050808">
    <property type="component" value="Unassembled WGS sequence"/>
</dbReference>
<dbReference type="Gene3D" id="1.10.600.10">
    <property type="entry name" value="Farnesyl Diphosphate Synthase"/>
    <property type="match status" value="1"/>
</dbReference>
<protein>
    <submittedName>
        <fullName evidence="1">Phytoene synthase</fullName>
    </submittedName>
</protein>
<dbReference type="Pfam" id="PF00494">
    <property type="entry name" value="SQS_PSY"/>
    <property type="match status" value="1"/>
</dbReference>
<evidence type="ECO:0000313" key="2">
    <source>
        <dbReference type="Proteomes" id="UP001050808"/>
    </source>
</evidence>
<dbReference type="InterPro" id="IPR002060">
    <property type="entry name" value="Squ/phyt_synthse"/>
</dbReference>
<dbReference type="InterPro" id="IPR008949">
    <property type="entry name" value="Isoprenoid_synthase_dom_sf"/>
</dbReference>
<gene>
    <name evidence="1" type="primary">crtB</name>
    <name evidence="1" type="ORF">Sviol_10730</name>
</gene>
<evidence type="ECO:0000313" key="1">
    <source>
        <dbReference type="EMBL" id="GHI36665.1"/>
    </source>
</evidence>
<name>A0ABQ3QHD5_9ACTN</name>
<reference evidence="1" key="1">
    <citation type="submission" date="2024-05" db="EMBL/GenBank/DDBJ databases">
        <title>Whole genome shotgun sequence of Streptomyces violascens NBRC 12920.</title>
        <authorList>
            <person name="Komaki H."/>
            <person name="Tamura T."/>
        </authorList>
    </citation>
    <scope>NUCLEOTIDE SEQUENCE</scope>
    <source>
        <strain evidence="1">NBRC 12920</strain>
    </source>
</reference>
<dbReference type="RefSeq" id="WP_189960607.1">
    <property type="nucleotide sequence ID" value="NZ_BMUA01000001.1"/>
</dbReference>
<keyword evidence="2" id="KW-1185">Reference proteome</keyword>
<comment type="caution">
    <text evidence="1">The sequence shown here is derived from an EMBL/GenBank/DDBJ whole genome shotgun (WGS) entry which is preliminary data.</text>
</comment>
<dbReference type="SUPFAM" id="SSF48576">
    <property type="entry name" value="Terpenoid synthases"/>
    <property type="match status" value="1"/>
</dbReference>